<name>A9V6L1_MONBE</name>
<dbReference type="GeneID" id="5893581"/>
<dbReference type="RefSeq" id="XP_001748297.1">
    <property type="nucleotide sequence ID" value="XM_001748245.1"/>
</dbReference>
<proteinExistence type="predicted"/>
<dbReference type="InParanoid" id="A9V6L1"/>
<evidence type="ECO:0000313" key="2">
    <source>
        <dbReference type="EMBL" id="EDQ86752.1"/>
    </source>
</evidence>
<dbReference type="KEGG" id="mbr:MONBRDRAFT_10517"/>
<reference evidence="2 3" key="1">
    <citation type="journal article" date="2008" name="Nature">
        <title>The genome of the choanoflagellate Monosiga brevicollis and the origin of metazoans.</title>
        <authorList>
            <consortium name="JGI Sequencing"/>
            <person name="King N."/>
            <person name="Westbrook M.J."/>
            <person name="Young S.L."/>
            <person name="Kuo A."/>
            <person name="Abedin M."/>
            <person name="Chapman J."/>
            <person name="Fairclough S."/>
            <person name="Hellsten U."/>
            <person name="Isogai Y."/>
            <person name="Letunic I."/>
            <person name="Marr M."/>
            <person name="Pincus D."/>
            <person name="Putnam N."/>
            <person name="Rokas A."/>
            <person name="Wright K.J."/>
            <person name="Zuzow R."/>
            <person name="Dirks W."/>
            <person name="Good M."/>
            <person name="Goodstein D."/>
            <person name="Lemons D."/>
            <person name="Li W."/>
            <person name="Lyons J.B."/>
            <person name="Morris A."/>
            <person name="Nichols S."/>
            <person name="Richter D.J."/>
            <person name="Salamov A."/>
            <person name="Bork P."/>
            <person name="Lim W.A."/>
            <person name="Manning G."/>
            <person name="Miller W.T."/>
            <person name="McGinnis W."/>
            <person name="Shapiro H."/>
            <person name="Tjian R."/>
            <person name="Grigoriev I.V."/>
            <person name="Rokhsar D."/>
        </authorList>
    </citation>
    <scope>NUCLEOTIDE SEQUENCE [LARGE SCALE GENOMIC DNA]</scope>
    <source>
        <strain evidence="3">MX1 / ATCC 50154</strain>
    </source>
</reference>
<accession>A9V6L1</accession>
<keyword evidence="3" id="KW-1185">Reference proteome</keyword>
<dbReference type="EMBL" id="CH991563">
    <property type="protein sequence ID" value="EDQ86752.1"/>
    <property type="molecule type" value="Genomic_DNA"/>
</dbReference>
<protein>
    <submittedName>
        <fullName evidence="2">Uncharacterized protein</fullName>
    </submittedName>
</protein>
<evidence type="ECO:0000313" key="3">
    <source>
        <dbReference type="Proteomes" id="UP000001357"/>
    </source>
</evidence>
<sequence length="377" mass="41110">MDECRVCCRGAEELAAVGLAAQPVCSVEASHVICDECLTAYVEDFVAQPPSTGAGQLETHLPCPMKCPGRCVTRVLVKRLDDATFDRYEEALLARERARGERTGVHNAQQHAARDPSSSRASIVRHVADELLTLRCPREACRQAFADFEGCFALTCAACRCSFCGWCLRAAAPGQDAHVCAANCSRAHGFAPEPFGPIDRFTRYHAQRQRGAVLRYLLDKLEADVDPTDCLAELAPLLRQREVDPISVEELEAARRSPPVEAALPEQPVGPAAPPAPRAEAPEDAGAGPEGDIWDLATWPAAADLLPQLPRTRVRLAPAHQTHLQNVGDNLCRMRDMQRQSLGLAATDEHPLLDNLRTHHAQHLTEIIKQLGGVFLP</sequence>
<organism evidence="2 3">
    <name type="scientific">Monosiga brevicollis</name>
    <name type="common">Choanoflagellate</name>
    <dbReference type="NCBI Taxonomy" id="81824"/>
    <lineage>
        <taxon>Eukaryota</taxon>
        <taxon>Choanoflagellata</taxon>
        <taxon>Craspedida</taxon>
        <taxon>Salpingoecidae</taxon>
        <taxon>Monosiga</taxon>
    </lineage>
</organism>
<dbReference type="Proteomes" id="UP000001357">
    <property type="component" value="Unassembled WGS sequence"/>
</dbReference>
<feature type="region of interest" description="Disordered" evidence="1">
    <location>
        <begin position="253"/>
        <end position="291"/>
    </location>
</feature>
<evidence type="ECO:0000256" key="1">
    <source>
        <dbReference type="SAM" id="MobiDB-lite"/>
    </source>
</evidence>
<gene>
    <name evidence="2" type="ORF">MONBRDRAFT_10517</name>
</gene>
<dbReference type="AlphaFoldDB" id="A9V6L1"/>